<dbReference type="Pfam" id="PF01433">
    <property type="entry name" value="Peptidase_M1"/>
    <property type="match status" value="1"/>
</dbReference>
<dbReference type="InterPro" id="IPR042097">
    <property type="entry name" value="Aminopeptidase_N-like_N_sf"/>
</dbReference>
<keyword evidence="9" id="KW-0862">Zinc</keyword>
<dbReference type="InterPro" id="IPR045357">
    <property type="entry name" value="Aminopeptidase_N-like_N"/>
</dbReference>
<keyword evidence="6" id="KW-0645">Protease</keyword>
<reference evidence="17" key="1">
    <citation type="journal article" date="2012" name="J. Bacteriol.">
        <title>Genome Sequence of Micromonospora lupini Lupac 08, Isolated from Root Nodules of Lupinus angustifolius.</title>
        <authorList>
            <person name="Alonso-Vega P."/>
            <person name="Normand P."/>
            <person name="Bacigalupe R."/>
            <person name="Pujic P."/>
            <person name="Lajus A."/>
            <person name="Vallenet D."/>
            <person name="Carro L."/>
            <person name="Coll P."/>
            <person name="Trujillo M.E."/>
        </authorList>
    </citation>
    <scope>NUCLEOTIDE SEQUENCE [LARGE SCALE GENOMIC DNA]</scope>
    <source>
        <strain evidence="17">Lupac 08</strain>
    </source>
</reference>
<evidence type="ECO:0000256" key="9">
    <source>
        <dbReference type="ARBA" id="ARBA00022833"/>
    </source>
</evidence>
<keyword evidence="16" id="KW-0031">Aminopeptidase</keyword>
<evidence type="ECO:0000256" key="12">
    <source>
        <dbReference type="ARBA" id="ARBA00031533"/>
    </source>
</evidence>
<evidence type="ECO:0000256" key="8">
    <source>
        <dbReference type="ARBA" id="ARBA00022801"/>
    </source>
</evidence>
<evidence type="ECO:0000259" key="15">
    <source>
        <dbReference type="Pfam" id="PF17900"/>
    </source>
</evidence>
<evidence type="ECO:0000256" key="7">
    <source>
        <dbReference type="ARBA" id="ARBA00022723"/>
    </source>
</evidence>
<protein>
    <recommendedName>
        <fullName evidence="5">Aminopeptidase N</fullName>
        <ecNumber evidence="4">3.4.11.2</ecNumber>
    </recommendedName>
    <alternativeName>
        <fullName evidence="11">Alanine aminopeptidase</fullName>
    </alternativeName>
    <alternativeName>
        <fullName evidence="12">Lysyl aminopeptidase</fullName>
    </alternativeName>
</protein>
<dbReference type="Pfam" id="PF17900">
    <property type="entry name" value="Peptidase_M1_N"/>
    <property type="match status" value="1"/>
</dbReference>
<accession>I0L8N5</accession>
<dbReference type="InterPro" id="IPR014782">
    <property type="entry name" value="Peptidase_M1_dom"/>
</dbReference>
<comment type="caution">
    <text evidence="16">The sequence shown here is derived from an EMBL/GenBank/DDBJ whole genome shotgun (WGS) entry which is preliminary data.</text>
</comment>
<dbReference type="GO" id="GO:0016285">
    <property type="term" value="F:alanyl aminopeptidase activity"/>
    <property type="evidence" value="ECO:0007669"/>
    <property type="project" value="UniProtKB-EC"/>
</dbReference>
<dbReference type="eggNOG" id="COG0308">
    <property type="taxonomic scope" value="Bacteria"/>
</dbReference>
<feature type="signal peptide" evidence="13">
    <location>
        <begin position="1"/>
        <end position="34"/>
    </location>
</feature>
<keyword evidence="7" id="KW-0479">Metal-binding</keyword>
<dbReference type="GO" id="GO:0006508">
    <property type="term" value="P:proteolysis"/>
    <property type="evidence" value="ECO:0007669"/>
    <property type="project" value="UniProtKB-KW"/>
</dbReference>
<proteinExistence type="inferred from homology"/>
<dbReference type="MEROPS" id="M01.032"/>
<dbReference type="Proteomes" id="UP000003448">
    <property type="component" value="Unassembled WGS sequence"/>
</dbReference>
<evidence type="ECO:0000256" key="1">
    <source>
        <dbReference type="ARBA" id="ARBA00000098"/>
    </source>
</evidence>
<sequence>MEGVHLVRRVLTAATAALTLTTAGTMLTGAPAPAAPTGWGRPVVSAAPQPGAAGLGDTYFPDYGNGGYDVSHYDVRLRYDPATDRLSGTTTILATATQDLSAFNLDFLLDVESVRVNGWEAGTGTAGAHELVVTPARTITRGQQLTIVVRYAGIPSETLVGGYTGWTRTDDGALAVNEPESAWWWFPSNDHPLDKATFDISVSVPTGVEVISNGVQPRPPAAEAGNRTRWIWRTTSPTATYLAFMAIGQYDIVTDTTPGGQPVINAYSTSLGALGPAARASIERTGEITDWESGIFGPYPFEARGGVAGPVDGIGFALETQTRPVYGPGFWRRGANTYVVAHENAHQWFGDSVSVAEWRNIWLNEGFASYAEWLWSEEQDEGTAQEVFDFTYASYPADDEFWQVLPGDPGADRVFDNAVYDRGAMTLHQLRLAVGDDAFFAILPAWTAEHRYGNGTIEEFQALAERISGLDLDELFTTWLFTPGRPDVASAARKAAPPAQPKSWAKIRESHEAHRLLSH</sequence>
<evidence type="ECO:0000256" key="6">
    <source>
        <dbReference type="ARBA" id="ARBA00022670"/>
    </source>
</evidence>
<comment type="similarity">
    <text evidence="3">Belongs to the peptidase M1 family.</text>
</comment>
<comment type="catalytic activity">
    <reaction evidence="1">
        <text>Release of an N-terminal amino acid, Xaa-|-Yaa- from a peptide, amide or arylamide. Xaa is preferably Ala, but may be most amino acids including Pro (slow action). When a terminal hydrophobic residue is followed by a prolyl residue, the two may be released as an intact Xaa-Pro dipeptide.</text>
        <dbReference type="EC" id="3.4.11.2"/>
    </reaction>
</comment>
<dbReference type="PRINTS" id="PR00756">
    <property type="entry name" value="ALADIPTASE"/>
</dbReference>
<dbReference type="PANTHER" id="PTHR11533:SF297">
    <property type="entry name" value="AMINOPEPTIDASE N"/>
    <property type="match status" value="1"/>
</dbReference>
<dbReference type="InterPro" id="IPR050344">
    <property type="entry name" value="Peptidase_M1_aminopeptidases"/>
</dbReference>
<evidence type="ECO:0000256" key="2">
    <source>
        <dbReference type="ARBA" id="ARBA00001947"/>
    </source>
</evidence>
<evidence type="ECO:0000256" key="5">
    <source>
        <dbReference type="ARBA" id="ARBA00015611"/>
    </source>
</evidence>
<dbReference type="GO" id="GO:0008237">
    <property type="term" value="F:metallopeptidase activity"/>
    <property type="evidence" value="ECO:0007669"/>
    <property type="project" value="UniProtKB-KW"/>
</dbReference>
<keyword evidence="17" id="KW-1185">Reference proteome</keyword>
<evidence type="ECO:0000259" key="14">
    <source>
        <dbReference type="Pfam" id="PF01433"/>
    </source>
</evidence>
<feature type="chain" id="PRO_5003631942" description="Aminopeptidase N" evidence="13">
    <location>
        <begin position="35"/>
        <end position="519"/>
    </location>
</feature>
<evidence type="ECO:0000256" key="3">
    <source>
        <dbReference type="ARBA" id="ARBA00010136"/>
    </source>
</evidence>
<comment type="cofactor">
    <cofactor evidence="2">
        <name>Zn(2+)</name>
        <dbReference type="ChEBI" id="CHEBI:29105"/>
    </cofactor>
</comment>
<keyword evidence="10" id="KW-0482">Metalloprotease</keyword>
<evidence type="ECO:0000313" key="16">
    <source>
        <dbReference type="EMBL" id="CCH20182.1"/>
    </source>
</evidence>
<feature type="domain" description="Peptidase M1 membrane alanine aminopeptidase" evidence="14">
    <location>
        <begin position="336"/>
        <end position="479"/>
    </location>
</feature>
<dbReference type="CDD" id="cd09603">
    <property type="entry name" value="M1_APN_like"/>
    <property type="match status" value="1"/>
</dbReference>
<keyword evidence="8" id="KW-0378">Hydrolase</keyword>
<dbReference type="EMBL" id="CAIE01000037">
    <property type="protein sequence ID" value="CCH20182.1"/>
    <property type="molecule type" value="Genomic_DNA"/>
</dbReference>
<evidence type="ECO:0000256" key="4">
    <source>
        <dbReference type="ARBA" id="ARBA00012564"/>
    </source>
</evidence>
<keyword evidence="13" id="KW-0732">Signal</keyword>
<gene>
    <name evidence="16" type="ORF">MILUP08_45062</name>
</gene>
<organism evidence="16 17">
    <name type="scientific">Micromonospora lupini str. Lupac 08</name>
    <dbReference type="NCBI Taxonomy" id="1150864"/>
    <lineage>
        <taxon>Bacteria</taxon>
        <taxon>Bacillati</taxon>
        <taxon>Actinomycetota</taxon>
        <taxon>Actinomycetes</taxon>
        <taxon>Micromonosporales</taxon>
        <taxon>Micromonosporaceae</taxon>
        <taxon>Micromonospora</taxon>
    </lineage>
</organism>
<dbReference type="SUPFAM" id="SSF63737">
    <property type="entry name" value="Leukotriene A4 hydrolase N-terminal domain"/>
    <property type="match status" value="1"/>
</dbReference>
<dbReference type="SUPFAM" id="SSF55486">
    <property type="entry name" value="Metalloproteases ('zincins'), catalytic domain"/>
    <property type="match status" value="1"/>
</dbReference>
<dbReference type="EC" id="3.4.11.2" evidence="4"/>
<name>I0L8N5_9ACTN</name>
<dbReference type="GO" id="GO:0008270">
    <property type="term" value="F:zinc ion binding"/>
    <property type="evidence" value="ECO:0007669"/>
    <property type="project" value="InterPro"/>
</dbReference>
<evidence type="ECO:0000256" key="13">
    <source>
        <dbReference type="SAM" id="SignalP"/>
    </source>
</evidence>
<evidence type="ECO:0000256" key="10">
    <source>
        <dbReference type="ARBA" id="ARBA00023049"/>
    </source>
</evidence>
<dbReference type="InterPro" id="IPR001930">
    <property type="entry name" value="Peptidase_M1"/>
</dbReference>
<dbReference type="AlphaFoldDB" id="I0L8N5"/>
<dbReference type="PANTHER" id="PTHR11533">
    <property type="entry name" value="PROTEASE M1 ZINC METALLOPROTEASE"/>
    <property type="match status" value="1"/>
</dbReference>
<dbReference type="Gene3D" id="1.10.390.10">
    <property type="entry name" value="Neutral Protease Domain 2"/>
    <property type="match status" value="1"/>
</dbReference>
<evidence type="ECO:0000313" key="17">
    <source>
        <dbReference type="Proteomes" id="UP000003448"/>
    </source>
</evidence>
<dbReference type="STRING" id="1150864.MILUP08_45062"/>
<evidence type="ECO:0000256" key="11">
    <source>
        <dbReference type="ARBA" id="ARBA00029811"/>
    </source>
</evidence>
<dbReference type="Gene3D" id="2.60.40.1730">
    <property type="entry name" value="tricorn interacting facor f3 domain"/>
    <property type="match status" value="1"/>
</dbReference>
<feature type="domain" description="Aminopeptidase N-like N-terminal" evidence="15">
    <location>
        <begin position="71"/>
        <end position="242"/>
    </location>
</feature>
<dbReference type="InterPro" id="IPR027268">
    <property type="entry name" value="Peptidase_M4/M1_CTD_sf"/>
</dbReference>